<keyword evidence="3" id="KW-1185">Reference proteome</keyword>
<dbReference type="Pfam" id="PF13274">
    <property type="entry name" value="SocA_Panacea"/>
    <property type="match status" value="1"/>
</dbReference>
<dbReference type="Proteomes" id="UP001521150">
    <property type="component" value="Unassembled WGS sequence"/>
</dbReference>
<evidence type="ECO:0000313" key="2">
    <source>
        <dbReference type="EMBL" id="MCE7006176.1"/>
    </source>
</evidence>
<name>A0ABS8ZHT2_9PSEU</name>
<evidence type="ECO:0000259" key="1">
    <source>
        <dbReference type="Pfam" id="PF13274"/>
    </source>
</evidence>
<dbReference type="EMBL" id="JAJVCN010000002">
    <property type="protein sequence ID" value="MCE7006176.1"/>
    <property type="molecule type" value="Genomic_DNA"/>
</dbReference>
<evidence type="ECO:0000313" key="3">
    <source>
        <dbReference type="Proteomes" id="UP001521150"/>
    </source>
</evidence>
<accession>A0ABS8ZHT2</accession>
<dbReference type="RefSeq" id="WP_233727679.1">
    <property type="nucleotide sequence ID" value="NZ_JAJVCN010000002.1"/>
</dbReference>
<gene>
    <name evidence="2" type="ORF">LWC34_25545</name>
</gene>
<organism evidence="2 3">
    <name type="scientific">Kibdelosporangium philippinense</name>
    <dbReference type="NCBI Taxonomy" id="211113"/>
    <lineage>
        <taxon>Bacteria</taxon>
        <taxon>Bacillati</taxon>
        <taxon>Actinomycetota</taxon>
        <taxon>Actinomycetes</taxon>
        <taxon>Pseudonocardiales</taxon>
        <taxon>Pseudonocardiaceae</taxon>
        <taxon>Kibdelosporangium</taxon>
    </lineage>
</organism>
<comment type="caution">
    <text evidence="2">The sequence shown here is derived from an EMBL/GenBank/DDBJ whole genome shotgun (WGS) entry which is preliminary data.</text>
</comment>
<proteinExistence type="predicted"/>
<dbReference type="InterPro" id="IPR025272">
    <property type="entry name" value="SocA_Panacea"/>
</dbReference>
<reference evidence="2 3" key="1">
    <citation type="submission" date="2021-12" db="EMBL/GenBank/DDBJ databases">
        <title>Genome sequence of Kibdelosporangium philippinense ATCC 49844.</title>
        <authorList>
            <person name="Fedorov E.A."/>
            <person name="Omeragic M."/>
            <person name="Shalygina K.F."/>
            <person name="Maclea K.S."/>
        </authorList>
    </citation>
    <scope>NUCLEOTIDE SEQUENCE [LARGE SCALE GENOMIC DNA]</scope>
    <source>
        <strain evidence="2 3">ATCC 49844</strain>
    </source>
</reference>
<sequence>MAATILTRTGPVTSMKLQKLIYYSQAWHLVRTNEPLFEDRIEAWPQGPVVPSVFRKHSKKYTVTSWPSGDAKLLTEPERETVSWVLDKYSHLSAESLSRLTHIEPPWRIARGLSGPNEKSSEEIIKERLKYFYGRQIADVDSAVAHAAASAAMEGVEFADDWQDVLRSVASSEVSAAEAIQREIDRVRRS</sequence>
<protein>
    <submittedName>
        <fullName evidence="2">SocA family protein</fullName>
    </submittedName>
</protein>
<feature type="domain" description="Antitoxin SocA-like Panacea" evidence="1">
    <location>
        <begin position="17"/>
        <end position="107"/>
    </location>
</feature>